<evidence type="ECO:0008006" key="4">
    <source>
        <dbReference type="Google" id="ProtNLM"/>
    </source>
</evidence>
<dbReference type="AlphaFoldDB" id="A0A6M0H305"/>
<name>A0A6M0H305_9CLOT</name>
<feature type="transmembrane region" description="Helical" evidence="1">
    <location>
        <begin position="6"/>
        <end position="22"/>
    </location>
</feature>
<sequence>MLCIFGGLLFIFIGIIFCLYPSKEEISKSNISKFTENSFPYVKEKTYGKFLIYLGLLLIIFGGFLFYYINNKFVIYIEFVIFIMGIILAILFWDKYLKMLIKNLNNNNQK</sequence>
<dbReference type="Proteomes" id="UP000481872">
    <property type="component" value="Unassembled WGS sequence"/>
</dbReference>
<accession>A0A6M0H305</accession>
<keyword evidence="3" id="KW-1185">Reference proteome</keyword>
<gene>
    <name evidence="2" type="ORF">G3M99_09840</name>
</gene>
<evidence type="ECO:0000313" key="2">
    <source>
        <dbReference type="EMBL" id="NEU05150.1"/>
    </source>
</evidence>
<feature type="transmembrane region" description="Helical" evidence="1">
    <location>
        <begin position="50"/>
        <end position="69"/>
    </location>
</feature>
<keyword evidence="1" id="KW-0472">Membrane</keyword>
<organism evidence="2 3">
    <name type="scientific">Clostridium senegalense</name>
    <dbReference type="NCBI Taxonomy" id="1465809"/>
    <lineage>
        <taxon>Bacteria</taxon>
        <taxon>Bacillati</taxon>
        <taxon>Bacillota</taxon>
        <taxon>Clostridia</taxon>
        <taxon>Eubacteriales</taxon>
        <taxon>Clostridiaceae</taxon>
        <taxon>Clostridium</taxon>
    </lineage>
</organism>
<dbReference type="RefSeq" id="WP_061994524.1">
    <property type="nucleotide sequence ID" value="NZ_JAAGPU010000016.1"/>
</dbReference>
<proteinExistence type="predicted"/>
<comment type="caution">
    <text evidence="2">The sequence shown here is derived from an EMBL/GenBank/DDBJ whole genome shotgun (WGS) entry which is preliminary data.</text>
</comment>
<evidence type="ECO:0000313" key="3">
    <source>
        <dbReference type="Proteomes" id="UP000481872"/>
    </source>
</evidence>
<feature type="transmembrane region" description="Helical" evidence="1">
    <location>
        <begin position="75"/>
        <end position="93"/>
    </location>
</feature>
<protein>
    <recommendedName>
        <fullName evidence="4">DUF3784 domain-containing protein</fullName>
    </recommendedName>
</protein>
<keyword evidence="1" id="KW-1133">Transmembrane helix</keyword>
<evidence type="ECO:0000256" key="1">
    <source>
        <dbReference type="SAM" id="Phobius"/>
    </source>
</evidence>
<dbReference type="EMBL" id="JAAGPU010000016">
    <property type="protein sequence ID" value="NEU05150.1"/>
    <property type="molecule type" value="Genomic_DNA"/>
</dbReference>
<reference evidence="2 3" key="1">
    <citation type="submission" date="2020-02" db="EMBL/GenBank/DDBJ databases">
        <title>Genome assembly of a novel Clostridium senegalense strain.</title>
        <authorList>
            <person name="Gupta T.B."/>
            <person name="Jauregui R."/>
            <person name="Maclean P."/>
            <person name="Nawarathana A."/>
            <person name="Brightwell G."/>
        </authorList>
    </citation>
    <scope>NUCLEOTIDE SEQUENCE [LARGE SCALE GENOMIC DNA]</scope>
    <source>
        <strain evidence="2 3">AGRFS4</strain>
    </source>
</reference>
<keyword evidence="1" id="KW-0812">Transmembrane</keyword>